<name>A0A1N7I4V1_9FLAO</name>
<proteinExistence type="predicted"/>
<evidence type="ECO:0000313" key="3">
    <source>
        <dbReference type="Proteomes" id="UP000186373"/>
    </source>
</evidence>
<gene>
    <name evidence="2" type="ORF">SAMN05421639_10266</name>
</gene>
<reference evidence="3" key="1">
    <citation type="submission" date="2017-01" db="EMBL/GenBank/DDBJ databases">
        <authorList>
            <person name="Varghese N."/>
            <person name="Submissions S."/>
        </authorList>
    </citation>
    <scope>NUCLEOTIDE SEQUENCE [LARGE SCALE GENOMIC DNA]</scope>
    <source>
        <strain evidence="3">DSM 17126</strain>
    </source>
</reference>
<keyword evidence="3" id="KW-1185">Reference proteome</keyword>
<dbReference type="EMBL" id="FTNY01000002">
    <property type="protein sequence ID" value="SIS32115.1"/>
    <property type="molecule type" value="Genomic_DNA"/>
</dbReference>
<keyword evidence="1" id="KW-0472">Membrane</keyword>
<dbReference type="Proteomes" id="UP000186373">
    <property type="component" value="Unassembled WGS sequence"/>
</dbReference>
<feature type="transmembrane region" description="Helical" evidence="1">
    <location>
        <begin position="34"/>
        <end position="55"/>
    </location>
</feature>
<accession>A0A1N7I4V1</accession>
<organism evidence="2 3">
    <name type="scientific">Chryseobacterium shigense</name>
    <dbReference type="NCBI Taxonomy" id="297244"/>
    <lineage>
        <taxon>Bacteria</taxon>
        <taxon>Pseudomonadati</taxon>
        <taxon>Bacteroidota</taxon>
        <taxon>Flavobacteriia</taxon>
        <taxon>Flavobacteriales</taxon>
        <taxon>Weeksellaceae</taxon>
        <taxon>Chryseobacterium group</taxon>
        <taxon>Chryseobacterium</taxon>
    </lineage>
</organism>
<dbReference type="AlphaFoldDB" id="A0A1N7I4V1"/>
<sequence>MYWIAIVVNISISFFYGTFTYSMAASSDIDPQEYISVLLIAITWILSLASLFFLLKKRGLR</sequence>
<keyword evidence="1" id="KW-0812">Transmembrane</keyword>
<evidence type="ECO:0000313" key="2">
    <source>
        <dbReference type="EMBL" id="SIS32115.1"/>
    </source>
</evidence>
<protein>
    <submittedName>
        <fullName evidence="2">Uncharacterized protein</fullName>
    </submittedName>
</protein>
<evidence type="ECO:0000256" key="1">
    <source>
        <dbReference type="SAM" id="Phobius"/>
    </source>
</evidence>
<keyword evidence="1" id="KW-1133">Transmembrane helix</keyword>